<organism evidence="2">
    <name type="scientific">marine sediment metagenome</name>
    <dbReference type="NCBI Taxonomy" id="412755"/>
    <lineage>
        <taxon>unclassified sequences</taxon>
        <taxon>metagenomes</taxon>
        <taxon>ecological metagenomes</taxon>
    </lineage>
</organism>
<evidence type="ECO:0000313" key="2">
    <source>
        <dbReference type="EMBL" id="KKK61430.1"/>
    </source>
</evidence>
<dbReference type="EMBL" id="LAZR01062478">
    <property type="protein sequence ID" value="KKK61430.1"/>
    <property type="molecule type" value="Genomic_DNA"/>
</dbReference>
<comment type="caution">
    <text evidence="2">The sequence shown here is derived from an EMBL/GenBank/DDBJ whole genome shotgun (WGS) entry which is preliminary data.</text>
</comment>
<protein>
    <submittedName>
        <fullName evidence="2">Uncharacterized protein</fullName>
    </submittedName>
</protein>
<proteinExistence type="predicted"/>
<evidence type="ECO:0000256" key="1">
    <source>
        <dbReference type="SAM" id="MobiDB-lite"/>
    </source>
</evidence>
<dbReference type="AlphaFoldDB" id="A0A0F8XK42"/>
<feature type="region of interest" description="Disordered" evidence="1">
    <location>
        <begin position="1"/>
        <end position="27"/>
    </location>
</feature>
<name>A0A0F8XK42_9ZZZZ</name>
<accession>A0A0F8XK42</accession>
<reference evidence="2" key="1">
    <citation type="journal article" date="2015" name="Nature">
        <title>Complex archaea that bridge the gap between prokaryotes and eukaryotes.</title>
        <authorList>
            <person name="Spang A."/>
            <person name="Saw J.H."/>
            <person name="Jorgensen S.L."/>
            <person name="Zaremba-Niedzwiedzka K."/>
            <person name="Martijn J."/>
            <person name="Lind A.E."/>
            <person name="van Eijk R."/>
            <person name="Schleper C."/>
            <person name="Guy L."/>
            <person name="Ettema T.J."/>
        </authorList>
    </citation>
    <scope>NUCLEOTIDE SEQUENCE</scope>
</reference>
<feature type="compositionally biased region" description="Basic and acidic residues" evidence="1">
    <location>
        <begin position="1"/>
        <end position="10"/>
    </location>
</feature>
<sequence length="51" mass="5754">MMTEPPKSEGSEEICPMCKRPKSKHTPEEILACSRKMREFKETKEGGAGIE</sequence>
<gene>
    <name evidence="2" type="ORF">LCGC14_3014410</name>
</gene>